<name>A0A1E5IQI5_SHECO</name>
<organism evidence="3 4">
    <name type="scientific">Shewanella colwelliana</name>
    <name type="common">Alteromonas colwelliana</name>
    <dbReference type="NCBI Taxonomy" id="23"/>
    <lineage>
        <taxon>Bacteria</taxon>
        <taxon>Pseudomonadati</taxon>
        <taxon>Pseudomonadota</taxon>
        <taxon>Gammaproteobacteria</taxon>
        <taxon>Alteromonadales</taxon>
        <taxon>Shewanellaceae</taxon>
        <taxon>Shewanella</taxon>
    </lineage>
</organism>
<feature type="transmembrane region" description="Helical" evidence="1">
    <location>
        <begin position="197"/>
        <end position="213"/>
    </location>
</feature>
<dbReference type="AlphaFoldDB" id="A0A1E5IQI5"/>
<feature type="domain" description="DUF4401" evidence="2">
    <location>
        <begin position="33"/>
        <end position="354"/>
    </location>
</feature>
<protein>
    <recommendedName>
        <fullName evidence="2">DUF4401 domain-containing protein</fullName>
    </recommendedName>
</protein>
<gene>
    <name evidence="3" type="ORF">BEL05_04230</name>
</gene>
<keyword evidence="1" id="KW-0812">Transmembrane</keyword>
<feature type="transmembrane region" description="Helical" evidence="1">
    <location>
        <begin position="34"/>
        <end position="57"/>
    </location>
</feature>
<evidence type="ECO:0000313" key="4">
    <source>
        <dbReference type="Proteomes" id="UP000095230"/>
    </source>
</evidence>
<evidence type="ECO:0000259" key="2">
    <source>
        <dbReference type="Pfam" id="PF14351"/>
    </source>
</evidence>
<dbReference type="InterPro" id="IPR025513">
    <property type="entry name" value="DUF4401"/>
</dbReference>
<feature type="transmembrane region" description="Helical" evidence="1">
    <location>
        <begin position="275"/>
        <end position="304"/>
    </location>
</feature>
<keyword evidence="1" id="KW-0472">Membrane</keyword>
<feature type="transmembrane region" description="Helical" evidence="1">
    <location>
        <begin position="233"/>
        <end position="254"/>
    </location>
</feature>
<reference evidence="3 4" key="1">
    <citation type="submission" date="2016-07" db="EMBL/GenBank/DDBJ databases">
        <title>Whole-genome of two Shewanella species isolated from a digestive organ of sea cucumber Apostichopus japonicus Selenka 1867.</title>
        <authorList>
            <person name="Hong H.-H."/>
            <person name="Choi H."/>
            <person name="Cheon S."/>
            <person name="Oh J.-S."/>
            <person name="Lee H.-G."/>
            <person name="Park C."/>
        </authorList>
    </citation>
    <scope>NUCLEOTIDE SEQUENCE [LARGE SCALE GENOMIC DNA]</scope>
    <source>
        <strain evidence="3 4">CSB03KR</strain>
    </source>
</reference>
<comment type="caution">
    <text evidence="3">The sequence shown here is derived from an EMBL/GenBank/DDBJ whole genome shotgun (WGS) entry which is preliminary data.</text>
</comment>
<feature type="transmembrane region" description="Helical" evidence="1">
    <location>
        <begin position="310"/>
        <end position="327"/>
    </location>
</feature>
<feature type="transmembrane region" description="Helical" evidence="1">
    <location>
        <begin position="169"/>
        <end position="185"/>
    </location>
</feature>
<keyword evidence="1" id="KW-1133">Transmembrane helix</keyword>
<accession>A0A1E5IQI5</accession>
<dbReference type="Pfam" id="PF14351">
    <property type="entry name" value="DUF4401"/>
    <property type="match status" value="1"/>
</dbReference>
<dbReference type="RefSeq" id="WP_069672094.1">
    <property type="nucleotide sequence ID" value="NZ_MCBT01000048.1"/>
</dbReference>
<sequence>MSHNITQRKLWQSLSNQGLLNGDTLPETELSVPWYIIGAQMLGGWIAALFLLAFVLASASSVADITESFISLGTLLCLGCLAYYRFGANRQEFVLQMVFAFSLCGQLMLLWGIYERLNAFDDTLIALIYLLVFALHWLVIPHKINQFVAALCMVPSLLAILVINQWTVLVLPLLVVLLMLIWPSVYRWPQHYQRLRVLGYAVGINLLMANFSMTEMGQMMNLPKVLMTFDAAMSQYMAITMILLSALWLIGQVFNQLNTHAKSNGAMLARAKFTTILVAIFISLLSIVMSGVSAAILMLLLGYFYNELKLVVLSVCGLVAFIGLYYYSLHMDLFDKSLWLMASGLLLVALRFAMGVSETAERESTGSEVKYHEGE</sequence>
<proteinExistence type="predicted"/>
<dbReference type="Proteomes" id="UP000095230">
    <property type="component" value="Unassembled WGS sequence"/>
</dbReference>
<evidence type="ECO:0000313" key="3">
    <source>
        <dbReference type="EMBL" id="OEG72203.1"/>
    </source>
</evidence>
<feature type="transmembrane region" description="Helical" evidence="1">
    <location>
        <begin position="123"/>
        <end position="140"/>
    </location>
</feature>
<feature type="transmembrane region" description="Helical" evidence="1">
    <location>
        <begin position="93"/>
        <end position="111"/>
    </location>
</feature>
<dbReference type="STRING" id="23.BEL05_04230"/>
<feature type="transmembrane region" description="Helical" evidence="1">
    <location>
        <begin position="69"/>
        <end position="86"/>
    </location>
</feature>
<feature type="transmembrane region" description="Helical" evidence="1">
    <location>
        <begin position="147"/>
        <end position="163"/>
    </location>
</feature>
<dbReference type="OrthoDB" id="6258887at2"/>
<evidence type="ECO:0000256" key="1">
    <source>
        <dbReference type="SAM" id="Phobius"/>
    </source>
</evidence>
<dbReference type="EMBL" id="MCBT01000048">
    <property type="protein sequence ID" value="OEG72203.1"/>
    <property type="molecule type" value="Genomic_DNA"/>
</dbReference>